<feature type="region of interest" description="Disordered" evidence="1">
    <location>
        <begin position="220"/>
        <end position="282"/>
    </location>
</feature>
<proteinExistence type="predicted"/>
<keyword evidence="4" id="KW-1185">Reference proteome</keyword>
<dbReference type="RefSeq" id="WP_040273725.1">
    <property type="nucleotide sequence ID" value="NZ_JROO01000026.1"/>
</dbReference>
<evidence type="ECO:0000313" key="4">
    <source>
        <dbReference type="Proteomes" id="UP000031675"/>
    </source>
</evidence>
<dbReference type="Proteomes" id="UP000031675">
    <property type="component" value="Unassembled WGS sequence"/>
</dbReference>
<dbReference type="AlphaFoldDB" id="A0A0C2G553"/>
<dbReference type="EMBL" id="JROO01000026">
    <property type="protein sequence ID" value="KIH98398.1"/>
    <property type="molecule type" value="Genomic_DNA"/>
</dbReference>
<feature type="compositionally biased region" description="Low complexity" evidence="1">
    <location>
        <begin position="230"/>
        <end position="246"/>
    </location>
</feature>
<evidence type="ECO:0000256" key="2">
    <source>
        <dbReference type="SAM" id="Phobius"/>
    </source>
</evidence>
<reference evidence="4" key="1">
    <citation type="journal article" date="2015" name="Chem. Biol.">
        <title>Structure, bioactivity, and resistance mechanism of streptomonomicin, an unusual lasso Peptide from an understudied halophilic actinomycete.</title>
        <authorList>
            <person name="Metelev M."/>
            <person name="Tietz J.I."/>
            <person name="Melby J.O."/>
            <person name="Blair P.M."/>
            <person name="Zhu L."/>
            <person name="Livnat I."/>
            <person name="Severinov K."/>
            <person name="Mitchell D.A."/>
        </authorList>
    </citation>
    <scope>NUCLEOTIDE SEQUENCE [LARGE SCALE GENOMIC DNA]</scope>
    <source>
        <strain evidence="4">YIM 90003</strain>
    </source>
</reference>
<evidence type="ECO:0000313" key="3">
    <source>
        <dbReference type="EMBL" id="KIH98398.1"/>
    </source>
</evidence>
<gene>
    <name evidence="3" type="ORF">LP52_13245</name>
</gene>
<dbReference type="Gene3D" id="3.30.200.20">
    <property type="entry name" value="Phosphorylase Kinase, domain 1"/>
    <property type="match status" value="1"/>
</dbReference>
<keyword evidence="2" id="KW-0812">Transmembrane</keyword>
<accession>A0A0C2G553</accession>
<keyword evidence="2" id="KW-1133">Transmembrane helix</keyword>
<organism evidence="3 4">
    <name type="scientific">Streptomonospora alba</name>
    <dbReference type="NCBI Taxonomy" id="183763"/>
    <lineage>
        <taxon>Bacteria</taxon>
        <taxon>Bacillati</taxon>
        <taxon>Actinomycetota</taxon>
        <taxon>Actinomycetes</taxon>
        <taxon>Streptosporangiales</taxon>
        <taxon>Nocardiopsidaceae</taxon>
        <taxon>Streptomonospora</taxon>
    </lineage>
</organism>
<evidence type="ECO:0000256" key="1">
    <source>
        <dbReference type="SAM" id="MobiDB-lite"/>
    </source>
</evidence>
<comment type="caution">
    <text evidence="3">The sequence shown here is derived from an EMBL/GenBank/DDBJ whole genome shotgun (WGS) entry which is preliminary data.</text>
</comment>
<feature type="region of interest" description="Disordered" evidence="1">
    <location>
        <begin position="152"/>
        <end position="176"/>
    </location>
</feature>
<dbReference type="STRING" id="183763.LP52_13245"/>
<feature type="compositionally biased region" description="Low complexity" evidence="1">
    <location>
        <begin position="164"/>
        <end position="176"/>
    </location>
</feature>
<feature type="transmembrane region" description="Helical" evidence="2">
    <location>
        <begin position="190"/>
        <end position="215"/>
    </location>
</feature>
<evidence type="ECO:0008006" key="5">
    <source>
        <dbReference type="Google" id="ProtNLM"/>
    </source>
</evidence>
<keyword evidence="2" id="KW-0472">Membrane</keyword>
<name>A0A0C2G553_9ACTN</name>
<sequence length="282" mass="28525">MSLHDADPRQLGPFRLTDRVGTTPEGVVYRARDSRGRRVSVAMLSSGAAADPAARDRFAAAVRGGTGVADPPRVLASSLSSPAASWVAVRHSGPRGAEAYLEPVSAGEQDSGAASAAPSYAPYWAERGGTPAAAAWSWALVGLRRMSGAASAEPSRAGSRTPHGAAPAGAVTPGGAALLRREPGRSTRTGWSMAAALLLVLVLLAAVVTAVYLLLHNVTSQATPPPQPSSAPQSSPGTEPGTEPGTAPEPTPSPAPSGVPSVEVDEDDYPPGEVPLDPEGQA</sequence>
<protein>
    <recommendedName>
        <fullName evidence="5">Serine/threonine protein kinase</fullName>
    </recommendedName>
</protein>
<feature type="compositionally biased region" description="Pro residues" evidence="1">
    <location>
        <begin position="247"/>
        <end position="257"/>
    </location>
</feature>